<feature type="coiled-coil region" evidence="1">
    <location>
        <begin position="448"/>
        <end position="482"/>
    </location>
</feature>
<organism evidence="3">
    <name type="scientific">viral metagenome</name>
    <dbReference type="NCBI Taxonomy" id="1070528"/>
    <lineage>
        <taxon>unclassified sequences</taxon>
        <taxon>metagenomes</taxon>
        <taxon>organismal metagenomes</taxon>
    </lineage>
</organism>
<accession>A0A6C0HLW9</accession>
<dbReference type="EMBL" id="MN739981">
    <property type="protein sequence ID" value="QHT81370.1"/>
    <property type="molecule type" value="Genomic_DNA"/>
</dbReference>
<protein>
    <recommendedName>
        <fullName evidence="4">Transposase</fullName>
    </recommendedName>
</protein>
<sequence>MPPKKKTKDPDKPLENPKGVDFTKHKIPFKSIKTSLKSIIKDSDTQKKINELVIRVNDIVIDTYQFIKLYVLKKLNNNQDIPTLDDAFIKYCITSLGTRDNRGKKIAVTPLLLEIQAFYTTDFQPINNHQKYQLNNLSYTLPYVCSSIEVSIKNNIKEHFIKRLSKFISIFGGNYYEEHYTGELTDRNSKEYKKEKNSLLYKVKKCIIENKPQEIPTIMIGWYNTIKDKIIPNNIDKTMAYDCKANPYKYISISYYLNCEFEKHNDIIYKEIEQWQKKVAKARKDNTIKKYNDKIKELNCKIIKLFQLIPLRNSCVPKYIFIDSATLVNVIGDKGNKGELLEELKTNRDKIWNTYFNMNKPIFKLKDYKFNYTLVTDGIGCSLHFKHKNYKENKKDNANNFESNDLDYINNLSDEQIEEFKNKKIVTADPGKKYLLYMIDDDNKVLKYSSSQRNMESLNTRNKRIKNKNKKQHQEIINAETKLSKYNCKINNYEKFKEYIKEKYKCNKIIKKYYEEELNRKLNWRTKTYRQKSEDKFLNNIEKTYGNKDDILICIGDWSNKNTIKGLGSTMGIGLKRLVAKKYNTVLLDEYNTSKLCCNCHKENDNKVINSKSLFRLLTCKHCNDGSFENLNNPSLKCSKFLNRDINSCVNMQCIVKAYLTENRKRPMEFTRL</sequence>
<feature type="coiled-coil region" evidence="1">
    <location>
        <begin position="265"/>
        <end position="308"/>
    </location>
</feature>
<evidence type="ECO:0000256" key="1">
    <source>
        <dbReference type="SAM" id="Coils"/>
    </source>
</evidence>
<feature type="region of interest" description="Disordered" evidence="2">
    <location>
        <begin position="1"/>
        <end position="20"/>
    </location>
</feature>
<keyword evidence="1" id="KW-0175">Coiled coil</keyword>
<evidence type="ECO:0000313" key="3">
    <source>
        <dbReference type="EMBL" id="QHT81370.1"/>
    </source>
</evidence>
<name>A0A6C0HLW9_9ZZZZ</name>
<reference evidence="3" key="1">
    <citation type="journal article" date="2020" name="Nature">
        <title>Giant virus diversity and host interactions through global metagenomics.</title>
        <authorList>
            <person name="Schulz F."/>
            <person name="Roux S."/>
            <person name="Paez-Espino D."/>
            <person name="Jungbluth S."/>
            <person name="Walsh D.A."/>
            <person name="Denef V.J."/>
            <person name="McMahon K.D."/>
            <person name="Konstantinidis K.T."/>
            <person name="Eloe-Fadrosh E.A."/>
            <person name="Kyrpides N.C."/>
            <person name="Woyke T."/>
        </authorList>
    </citation>
    <scope>NUCLEOTIDE SEQUENCE</scope>
    <source>
        <strain evidence="3">GVMAG-M-3300023184-13</strain>
    </source>
</reference>
<dbReference type="AlphaFoldDB" id="A0A6C0HLW9"/>
<evidence type="ECO:0008006" key="4">
    <source>
        <dbReference type="Google" id="ProtNLM"/>
    </source>
</evidence>
<proteinExistence type="predicted"/>
<evidence type="ECO:0000256" key="2">
    <source>
        <dbReference type="SAM" id="MobiDB-lite"/>
    </source>
</evidence>